<dbReference type="Proteomes" id="UP000095284">
    <property type="component" value="Unplaced"/>
</dbReference>
<sequence>MTCPEGLRTHADSCRNAAELSKGLQRFSALSPPRSGHNLPAGPRGKPAKNVGGRENGAKVLSLFPLSSICCKYGVFSRCKLLRYEMEGEFHGERRGHTAAPPHSNINETRKVALVNGSGVCVSPIIGQTKRNEPLHSTLQLLQRVSQRAQTEFETSPPGLCAVKTALWSSRPRAHVFATRCGSPT</sequence>
<feature type="region of interest" description="Disordered" evidence="1">
    <location>
        <begin position="28"/>
        <end position="53"/>
    </location>
</feature>
<evidence type="ECO:0000313" key="3">
    <source>
        <dbReference type="EMBL" id="CAG9109446.1"/>
    </source>
</evidence>
<dbReference type="Proteomes" id="UP000582659">
    <property type="component" value="Unassembled WGS sequence"/>
</dbReference>
<evidence type="ECO:0000313" key="5">
    <source>
        <dbReference type="Proteomes" id="UP000659654"/>
    </source>
</evidence>
<evidence type="ECO:0000313" key="6">
    <source>
        <dbReference type="WBParaSite" id="BXY_1515000.1"/>
    </source>
</evidence>
<reference evidence="6" key="1">
    <citation type="submission" date="2016-11" db="UniProtKB">
        <authorList>
            <consortium name="WormBaseParasite"/>
        </authorList>
    </citation>
    <scope>IDENTIFICATION</scope>
</reference>
<dbReference type="Proteomes" id="UP000659654">
    <property type="component" value="Unassembled WGS sequence"/>
</dbReference>
<dbReference type="EMBL" id="CAJFCV020000003">
    <property type="protein sequence ID" value="CAG9109446.1"/>
    <property type="molecule type" value="Genomic_DNA"/>
</dbReference>
<organism evidence="4 6">
    <name type="scientific">Bursaphelenchus xylophilus</name>
    <name type="common">Pinewood nematode worm</name>
    <name type="synonym">Aphelenchoides xylophilus</name>
    <dbReference type="NCBI Taxonomy" id="6326"/>
    <lineage>
        <taxon>Eukaryota</taxon>
        <taxon>Metazoa</taxon>
        <taxon>Ecdysozoa</taxon>
        <taxon>Nematoda</taxon>
        <taxon>Chromadorea</taxon>
        <taxon>Rhabditida</taxon>
        <taxon>Tylenchina</taxon>
        <taxon>Tylenchomorpha</taxon>
        <taxon>Aphelenchoidea</taxon>
        <taxon>Aphelenchoididae</taxon>
        <taxon>Bursaphelenchus</taxon>
    </lineage>
</organism>
<accession>A0A1I7SQ05</accession>
<reference evidence="3" key="2">
    <citation type="submission" date="2020-08" db="EMBL/GenBank/DDBJ databases">
        <authorList>
            <person name="Kikuchi T."/>
        </authorList>
    </citation>
    <scope>NUCLEOTIDE SEQUENCE</scope>
    <source>
        <strain evidence="2">Ka4C1</strain>
    </source>
</reference>
<dbReference type="EMBL" id="CAJFDI010000003">
    <property type="protein sequence ID" value="CAD5222213.1"/>
    <property type="molecule type" value="Genomic_DNA"/>
</dbReference>
<name>A0A1I7SQ05_BURXY</name>
<evidence type="ECO:0000256" key="1">
    <source>
        <dbReference type="SAM" id="MobiDB-lite"/>
    </source>
</evidence>
<dbReference type="WBParaSite" id="BXY_1515000.1">
    <property type="protein sequence ID" value="BXY_1515000.1"/>
    <property type="gene ID" value="BXY_1515000"/>
</dbReference>
<dbReference type="AlphaFoldDB" id="A0A1I7SQ05"/>
<gene>
    <name evidence="2" type="ORF">BXYJ_LOCUS7181</name>
</gene>
<proteinExistence type="predicted"/>
<keyword evidence="5" id="KW-1185">Reference proteome</keyword>
<evidence type="ECO:0000313" key="4">
    <source>
        <dbReference type="Proteomes" id="UP000095284"/>
    </source>
</evidence>
<evidence type="ECO:0000313" key="2">
    <source>
        <dbReference type="EMBL" id="CAD5222213.1"/>
    </source>
</evidence>
<protein>
    <submittedName>
        <fullName evidence="2">(pine wood nematode) hypothetical protein</fullName>
    </submittedName>
</protein>